<dbReference type="InterPro" id="IPR036964">
    <property type="entry name" value="RASGEF_cat_dom_sf"/>
</dbReference>
<evidence type="ECO:0000256" key="2">
    <source>
        <dbReference type="PROSITE-ProRule" id="PRU00168"/>
    </source>
</evidence>
<feature type="domain" description="Ras-GEF" evidence="6">
    <location>
        <begin position="518"/>
        <end position="795"/>
    </location>
</feature>
<dbReference type="Gene3D" id="3.30.505.10">
    <property type="entry name" value="SH2 domain"/>
    <property type="match status" value="1"/>
</dbReference>
<feature type="region of interest" description="Disordered" evidence="4">
    <location>
        <begin position="290"/>
        <end position="318"/>
    </location>
</feature>
<feature type="region of interest" description="Disordered" evidence="4">
    <location>
        <begin position="346"/>
        <end position="429"/>
    </location>
</feature>
<dbReference type="Pfam" id="PF00017">
    <property type="entry name" value="SH2"/>
    <property type="match status" value="1"/>
</dbReference>
<evidence type="ECO:0000313" key="7">
    <source>
        <dbReference type="EMBL" id="CAG2060282.1"/>
    </source>
</evidence>
<feature type="domain" description="SH2" evidence="5">
    <location>
        <begin position="77"/>
        <end position="176"/>
    </location>
</feature>
<evidence type="ECO:0000256" key="1">
    <source>
        <dbReference type="ARBA" id="ARBA00022999"/>
    </source>
</evidence>
<name>A0ABN7NZJ4_TIMPD</name>
<evidence type="ECO:0000313" key="8">
    <source>
        <dbReference type="Proteomes" id="UP001153148"/>
    </source>
</evidence>
<evidence type="ECO:0000259" key="6">
    <source>
        <dbReference type="PROSITE" id="PS50009"/>
    </source>
</evidence>
<dbReference type="InterPro" id="IPR051853">
    <property type="entry name" value="SH2-Ras-GEF_adapter"/>
</dbReference>
<dbReference type="InterPro" id="IPR001895">
    <property type="entry name" value="RASGEF_cat_dom"/>
</dbReference>
<dbReference type="Proteomes" id="UP001153148">
    <property type="component" value="Unassembled WGS sequence"/>
</dbReference>
<sequence length="835" mass="91099">MLFREAISGPVLFQEVIPGPVSFQEVIPEPVVRVDVIPGPGASQEAMPDPTADPVQLKKALEWELSLDIRDLRSHAWYHGAIPRHRAEEIVERDGDFVIRDCTSQPGNYVLTCRTKTQALHFVINKVVIQPDTVYERVQYQFEDDAYDTVPDLITFYVGSGKPISSASGARIQTPKNRLYPLSFYASKYGLQQQLSPLASPGAGTLRYSPYNSYKSPVHSPPRSKRETPPRLPCKKQRSHSLTPQEINGDRTLAHKASSPKEAPSAEEKSNSADGVIQLTVMSRSLCHHHDASSAGNSKYSTHSLPRTASGVKQQQLLPSTTMTIKTGKMVRVISDPALSPCMERRRFGFMGDPPDVTEDPCPEPPPPKPSRVPSLSRTDETAPPLPEKTSVGSPPGCSQRVTSYQASGSDSGNGSGDSAQSSAAETSHRGVIIKNPRYHGHVSSGSMSTSCSSATLKPLEYDSFTEDSLLMLSVPDPEPVSTFDLESFQTLLLPTLENKPLDATALQGVQMMLQETGSRILANHLTRVDLELTAGGGAKLGGTWDTDFGMGVSCGLELCALPHGHQLRQDLIERPSGLVAIVTHTCTGILQEDTAEPSRTQCLKLLVAVTILTCAKDGERAETINKWIQVAIDTKTALGNLYGFCGVMMGLCMPQIQRLTMTWHVLRQKFTDSAFNFEAKLRPTLKNMNECSNPQAPNTTIPHLLPFILLQEMSVDEILGLTSSSCSVVASSLGPWESTPDLGLGTLYAHLETARKFGESLQTFRRNAEIVLGEAKVDDLLTDTFRTEFHLKFLWGSRGAGVSPQDRHAKFEQVLSVMSEKCEPSTVVGLSTPV</sequence>
<dbReference type="SMART" id="SM00252">
    <property type="entry name" value="SH2"/>
    <property type="match status" value="1"/>
</dbReference>
<dbReference type="InterPro" id="IPR023578">
    <property type="entry name" value="Ras_GEF_dom_sf"/>
</dbReference>
<keyword evidence="2" id="KW-0344">Guanine-nucleotide releasing factor</keyword>
<organism evidence="7 8">
    <name type="scientific">Timema podura</name>
    <name type="common">Walking stick</name>
    <dbReference type="NCBI Taxonomy" id="61482"/>
    <lineage>
        <taxon>Eukaryota</taxon>
        <taxon>Metazoa</taxon>
        <taxon>Ecdysozoa</taxon>
        <taxon>Arthropoda</taxon>
        <taxon>Hexapoda</taxon>
        <taxon>Insecta</taxon>
        <taxon>Pterygota</taxon>
        <taxon>Neoptera</taxon>
        <taxon>Polyneoptera</taxon>
        <taxon>Phasmatodea</taxon>
        <taxon>Timematodea</taxon>
        <taxon>Timematoidea</taxon>
        <taxon>Timematidae</taxon>
        <taxon>Timema</taxon>
    </lineage>
</organism>
<dbReference type="InterPro" id="IPR000980">
    <property type="entry name" value="SH2"/>
</dbReference>
<feature type="compositionally biased region" description="Polar residues" evidence="4">
    <location>
        <begin position="294"/>
        <end position="318"/>
    </location>
</feature>
<dbReference type="PANTHER" id="PTHR14247">
    <property type="entry name" value="BREAST CANCER ANTI-ESTROGEN RESISTANCE PROTEIN 3 HOMOLOG-LIKE PROTEIN"/>
    <property type="match status" value="1"/>
</dbReference>
<reference evidence="7" key="1">
    <citation type="submission" date="2021-03" db="EMBL/GenBank/DDBJ databases">
        <authorList>
            <person name="Tran Van P."/>
        </authorList>
    </citation>
    <scope>NUCLEOTIDE SEQUENCE</scope>
</reference>
<keyword evidence="1 3" id="KW-0727">SH2 domain</keyword>
<dbReference type="SMART" id="SM00147">
    <property type="entry name" value="RasGEF"/>
    <property type="match status" value="1"/>
</dbReference>
<evidence type="ECO:0000256" key="4">
    <source>
        <dbReference type="SAM" id="MobiDB-lite"/>
    </source>
</evidence>
<feature type="region of interest" description="Disordered" evidence="4">
    <location>
        <begin position="210"/>
        <end position="273"/>
    </location>
</feature>
<evidence type="ECO:0000256" key="3">
    <source>
        <dbReference type="PROSITE-ProRule" id="PRU00191"/>
    </source>
</evidence>
<comment type="caution">
    <text evidence="7">The sequence shown here is derived from an EMBL/GenBank/DDBJ whole genome shotgun (WGS) entry which is preliminary data.</text>
</comment>
<dbReference type="EMBL" id="CAJPIN010011949">
    <property type="protein sequence ID" value="CAG2060282.1"/>
    <property type="molecule type" value="Genomic_DNA"/>
</dbReference>
<dbReference type="PANTHER" id="PTHR14247:SF8">
    <property type="entry name" value="RAS-GEF DOMAIN-CONTAINING PROTEIN"/>
    <property type="match status" value="1"/>
</dbReference>
<gene>
    <name evidence="7" type="ORF">TPAB3V08_LOCUS7240</name>
</gene>
<dbReference type="PROSITE" id="PS50009">
    <property type="entry name" value="RASGEF_CAT"/>
    <property type="match status" value="1"/>
</dbReference>
<dbReference type="PROSITE" id="PS50001">
    <property type="entry name" value="SH2"/>
    <property type="match status" value="1"/>
</dbReference>
<dbReference type="InterPro" id="IPR036860">
    <property type="entry name" value="SH2_dom_sf"/>
</dbReference>
<accession>A0ABN7NZJ4</accession>
<dbReference type="InterPro" id="IPR044102">
    <property type="entry name" value="SH2_SHEP1/BCAR3/NSP1"/>
</dbReference>
<protein>
    <submittedName>
        <fullName evidence="7">Uncharacterized protein</fullName>
    </submittedName>
</protein>
<dbReference type="Gene3D" id="1.10.840.10">
    <property type="entry name" value="Ras guanine-nucleotide exchange factors catalytic domain"/>
    <property type="match status" value="1"/>
</dbReference>
<proteinExistence type="predicted"/>
<feature type="compositionally biased region" description="Low complexity" evidence="4">
    <location>
        <begin position="406"/>
        <end position="425"/>
    </location>
</feature>
<dbReference type="SUPFAM" id="SSF55550">
    <property type="entry name" value="SH2 domain"/>
    <property type="match status" value="1"/>
</dbReference>
<dbReference type="SUPFAM" id="SSF48366">
    <property type="entry name" value="Ras GEF"/>
    <property type="match status" value="1"/>
</dbReference>
<keyword evidence="8" id="KW-1185">Reference proteome</keyword>
<dbReference type="Pfam" id="PF00617">
    <property type="entry name" value="RasGEF"/>
    <property type="match status" value="1"/>
</dbReference>
<dbReference type="CDD" id="cd10337">
    <property type="entry name" value="SH2_BCAR3"/>
    <property type="match status" value="1"/>
</dbReference>
<evidence type="ECO:0000259" key="5">
    <source>
        <dbReference type="PROSITE" id="PS50001"/>
    </source>
</evidence>